<dbReference type="GO" id="GO:0046872">
    <property type="term" value="F:metal ion binding"/>
    <property type="evidence" value="ECO:0007669"/>
    <property type="project" value="UniProtKB-KW"/>
</dbReference>
<dbReference type="GO" id="GO:0006284">
    <property type="term" value="P:base-excision repair"/>
    <property type="evidence" value="ECO:0007669"/>
    <property type="project" value="TreeGrafter"/>
</dbReference>
<sequence>MSYSILFPTTKELFTWNLTFLAHKEMVYASKDESVHSPKKIPAHSLFSEEVSGDDRESDVEEVSEAIFGDYSSSPNNNSDEMGKQHSKDLFKIYDILKKQTGGETREVSSSLSHPPGFTPKVYEIRKENDQGAEEFPSLVNAKVMNNSQPSHGLNIQGLGHKTKKEWIKELSLKNNISFMAIQETKTNCISHMDVKFMWGNSNYNYVYSEVVGNSGGIMCVWEANVFKKDYATISDNFVAIYGTWLPRNSKILFVAIYAPQQASCKRLLWEYVSTLIGRWNRETIILGDFNEVRSIDERHGSCFNPSSSRVFDHFISSSSLVDVKLEGYTFTWSHPSGSKMSKLDRFLVSECIFRSFLLSRRYVLTIIYRTIVRFFSVRSIRILVRFPFSFITHGSALRGSMLWWNKLGDKRMHRSGEKNSIKNELSDIDKEVDREVVFDTNLFRRLELQHNLHDINQVEAKDSFQKSKIKWAIEGEENSKFFYGIINKKRSQLAIREIFDNGLWNVSRDEIRLAVWNCGENKSPGPDGYTFEFLRKYWNIVGPDFCKDCA</sequence>
<dbReference type="GO" id="GO:0008311">
    <property type="term" value="F:double-stranded DNA 3'-5' DNA exonuclease activity"/>
    <property type="evidence" value="ECO:0007669"/>
    <property type="project" value="TreeGrafter"/>
</dbReference>
<dbReference type="GO" id="GO:0003906">
    <property type="term" value="F:DNA-(apurinic or apyrimidinic site) endonuclease activity"/>
    <property type="evidence" value="ECO:0007669"/>
    <property type="project" value="TreeGrafter"/>
</dbReference>
<dbReference type="GO" id="GO:0008081">
    <property type="term" value="F:phosphoric diester hydrolase activity"/>
    <property type="evidence" value="ECO:0007669"/>
    <property type="project" value="TreeGrafter"/>
</dbReference>
<keyword evidence="7" id="KW-0695">RNA-directed DNA polymerase</keyword>
<dbReference type="InterPro" id="IPR036691">
    <property type="entry name" value="Endo/exonu/phosph_ase_sf"/>
</dbReference>
<keyword evidence="3" id="KW-0479">Metal-binding</keyword>
<evidence type="ECO:0000313" key="7">
    <source>
        <dbReference type="EMBL" id="GEU31653.1"/>
    </source>
</evidence>
<evidence type="ECO:0000256" key="4">
    <source>
        <dbReference type="ARBA" id="ARBA00022801"/>
    </source>
</evidence>
<keyword evidence="5" id="KW-0460">Magnesium</keyword>
<protein>
    <submittedName>
        <fullName evidence="7">RNA-directed DNA polymerase, eukaryota</fullName>
    </submittedName>
</protein>
<organism evidence="7">
    <name type="scientific">Tanacetum cinerariifolium</name>
    <name type="common">Dalmatian daisy</name>
    <name type="synonym">Chrysanthemum cinerariifolium</name>
    <dbReference type="NCBI Taxonomy" id="118510"/>
    <lineage>
        <taxon>Eukaryota</taxon>
        <taxon>Viridiplantae</taxon>
        <taxon>Streptophyta</taxon>
        <taxon>Embryophyta</taxon>
        <taxon>Tracheophyta</taxon>
        <taxon>Spermatophyta</taxon>
        <taxon>Magnoliopsida</taxon>
        <taxon>eudicotyledons</taxon>
        <taxon>Gunneridae</taxon>
        <taxon>Pentapetalae</taxon>
        <taxon>asterids</taxon>
        <taxon>campanulids</taxon>
        <taxon>Asterales</taxon>
        <taxon>Asteraceae</taxon>
        <taxon>Asteroideae</taxon>
        <taxon>Anthemideae</taxon>
        <taxon>Anthemidinae</taxon>
        <taxon>Tanacetum</taxon>
    </lineage>
</organism>
<dbReference type="EMBL" id="BKCJ010000273">
    <property type="protein sequence ID" value="GEU31653.1"/>
    <property type="molecule type" value="Genomic_DNA"/>
</dbReference>
<proteinExistence type="inferred from homology"/>
<comment type="cofactor">
    <cofactor evidence="1">
        <name>Mg(2+)</name>
        <dbReference type="ChEBI" id="CHEBI:18420"/>
    </cofactor>
</comment>
<accession>A0A6L2J3Q1</accession>
<name>A0A6L2J3Q1_TANCI</name>
<dbReference type="InterPro" id="IPR005135">
    <property type="entry name" value="Endo/exonuclease/phosphatase"/>
</dbReference>
<evidence type="ECO:0000256" key="2">
    <source>
        <dbReference type="ARBA" id="ARBA00007092"/>
    </source>
</evidence>
<dbReference type="Gene3D" id="3.60.10.10">
    <property type="entry name" value="Endonuclease/exonuclease/phosphatase"/>
    <property type="match status" value="1"/>
</dbReference>
<dbReference type="Pfam" id="PF03372">
    <property type="entry name" value="Exo_endo_phos"/>
    <property type="match status" value="1"/>
</dbReference>
<dbReference type="InterPro" id="IPR004808">
    <property type="entry name" value="AP_endonuc_1"/>
</dbReference>
<gene>
    <name evidence="7" type="ORF">Tci_003631</name>
</gene>
<comment type="caution">
    <text evidence="7">The sequence shown here is derived from an EMBL/GenBank/DDBJ whole genome shotgun (WGS) entry which is preliminary data.</text>
</comment>
<dbReference type="GO" id="GO:0003964">
    <property type="term" value="F:RNA-directed DNA polymerase activity"/>
    <property type="evidence" value="ECO:0007669"/>
    <property type="project" value="UniProtKB-KW"/>
</dbReference>
<dbReference type="PANTHER" id="PTHR22748">
    <property type="entry name" value="AP ENDONUCLEASE"/>
    <property type="match status" value="1"/>
</dbReference>
<dbReference type="GO" id="GO:0005634">
    <property type="term" value="C:nucleus"/>
    <property type="evidence" value="ECO:0007669"/>
    <property type="project" value="TreeGrafter"/>
</dbReference>
<evidence type="ECO:0000256" key="5">
    <source>
        <dbReference type="ARBA" id="ARBA00022842"/>
    </source>
</evidence>
<evidence type="ECO:0000259" key="6">
    <source>
        <dbReference type="Pfam" id="PF03372"/>
    </source>
</evidence>
<comment type="similarity">
    <text evidence="2">Belongs to the DNA repair enzymes AP/ExoA family.</text>
</comment>
<keyword evidence="7" id="KW-0808">Transferase</keyword>
<dbReference type="SUPFAM" id="SSF56219">
    <property type="entry name" value="DNase I-like"/>
    <property type="match status" value="1"/>
</dbReference>
<evidence type="ECO:0000256" key="3">
    <source>
        <dbReference type="ARBA" id="ARBA00022723"/>
    </source>
</evidence>
<keyword evidence="4" id="KW-0378">Hydrolase</keyword>
<keyword evidence="7" id="KW-0548">Nucleotidyltransferase</keyword>
<reference evidence="7" key="1">
    <citation type="journal article" date="2019" name="Sci. Rep.">
        <title>Draft genome of Tanacetum cinerariifolium, the natural source of mosquito coil.</title>
        <authorList>
            <person name="Yamashiro T."/>
            <person name="Shiraishi A."/>
            <person name="Satake H."/>
            <person name="Nakayama K."/>
        </authorList>
    </citation>
    <scope>NUCLEOTIDE SEQUENCE</scope>
</reference>
<feature type="domain" description="Endonuclease/exonuclease/phosphatase" evidence="6">
    <location>
        <begin position="170"/>
        <end position="351"/>
    </location>
</feature>
<dbReference type="PANTHER" id="PTHR22748:SF11">
    <property type="entry name" value="OS07G0184032 PROTEIN"/>
    <property type="match status" value="1"/>
</dbReference>
<evidence type="ECO:0000256" key="1">
    <source>
        <dbReference type="ARBA" id="ARBA00001946"/>
    </source>
</evidence>
<dbReference type="AlphaFoldDB" id="A0A6L2J3Q1"/>